<protein>
    <submittedName>
        <fullName evidence="2">Uncharacterized protein</fullName>
    </submittedName>
</protein>
<sequence length="154" mass="17240">MSTPVRNVRSVARGRGEKQFWTGSRYGRSNQHLVEVAPRNDRFFLGSRYGKRADSTLPTRGEESSSSGDIMAGTVEDDSPVTCMYTGITNLYRCFNSSPDRDSNLDLPVLSSRAQHDKRVSQLRHRGGSVDYNTDDGEIGFESFISTPTRVHFL</sequence>
<gene>
    <name evidence="2" type="ORF">TCEB3V08_LOCUS10910</name>
</gene>
<dbReference type="AlphaFoldDB" id="A0A7R9DAW9"/>
<feature type="region of interest" description="Disordered" evidence="1">
    <location>
        <begin position="53"/>
        <end position="73"/>
    </location>
</feature>
<organism evidence="2">
    <name type="scientific">Timema cristinae</name>
    <name type="common">Walking stick</name>
    <dbReference type="NCBI Taxonomy" id="61476"/>
    <lineage>
        <taxon>Eukaryota</taxon>
        <taxon>Metazoa</taxon>
        <taxon>Ecdysozoa</taxon>
        <taxon>Arthropoda</taxon>
        <taxon>Hexapoda</taxon>
        <taxon>Insecta</taxon>
        <taxon>Pterygota</taxon>
        <taxon>Neoptera</taxon>
        <taxon>Polyneoptera</taxon>
        <taxon>Phasmatodea</taxon>
        <taxon>Timematodea</taxon>
        <taxon>Timematoidea</taxon>
        <taxon>Timematidae</taxon>
        <taxon>Timema</taxon>
    </lineage>
</organism>
<evidence type="ECO:0000256" key="1">
    <source>
        <dbReference type="SAM" id="MobiDB-lite"/>
    </source>
</evidence>
<accession>A0A7R9DAW9</accession>
<proteinExistence type="predicted"/>
<name>A0A7R9DAW9_TIMCR</name>
<reference evidence="2" key="1">
    <citation type="submission" date="2020-11" db="EMBL/GenBank/DDBJ databases">
        <authorList>
            <person name="Tran Van P."/>
        </authorList>
    </citation>
    <scope>NUCLEOTIDE SEQUENCE</scope>
</reference>
<dbReference type="EMBL" id="OC322191">
    <property type="protein sequence ID" value="CAD7411377.1"/>
    <property type="molecule type" value="Genomic_DNA"/>
</dbReference>
<evidence type="ECO:0000313" key="2">
    <source>
        <dbReference type="EMBL" id="CAD7411377.1"/>
    </source>
</evidence>